<dbReference type="NCBIfam" id="TIGR01389">
    <property type="entry name" value="recQ"/>
    <property type="match status" value="1"/>
</dbReference>
<dbReference type="Pfam" id="PF00271">
    <property type="entry name" value="Helicase_C"/>
    <property type="match status" value="1"/>
</dbReference>
<dbReference type="Pfam" id="PF09382">
    <property type="entry name" value="RQC"/>
    <property type="match status" value="1"/>
</dbReference>
<keyword evidence="10" id="KW-0067">ATP-binding</keyword>
<dbReference type="InterPro" id="IPR018982">
    <property type="entry name" value="RQC_domain"/>
</dbReference>
<keyword evidence="9" id="KW-0862">Zinc</keyword>
<dbReference type="NCBIfam" id="TIGR00614">
    <property type="entry name" value="recQ_fam"/>
    <property type="match status" value="1"/>
</dbReference>
<keyword evidence="11" id="KW-0238">DNA-binding</keyword>
<dbReference type="SUPFAM" id="SSF52540">
    <property type="entry name" value="P-loop containing nucleoside triphosphate hydrolases"/>
    <property type="match status" value="2"/>
</dbReference>
<proteinExistence type="inferred from homology"/>
<evidence type="ECO:0000256" key="15">
    <source>
        <dbReference type="ARBA" id="ARBA00034617"/>
    </source>
</evidence>
<dbReference type="InterPro" id="IPR027417">
    <property type="entry name" value="P-loop_NTPase"/>
</dbReference>
<dbReference type="PANTHER" id="PTHR13710:SF105">
    <property type="entry name" value="ATP-DEPENDENT DNA HELICASE Q1"/>
    <property type="match status" value="1"/>
</dbReference>
<evidence type="ECO:0000256" key="8">
    <source>
        <dbReference type="ARBA" id="ARBA00022806"/>
    </source>
</evidence>
<evidence type="ECO:0000256" key="14">
    <source>
        <dbReference type="ARBA" id="ARBA00023235"/>
    </source>
</evidence>
<evidence type="ECO:0000259" key="17">
    <source>
        <dbReference type="PROSITE" id="PS50967"/>
    </source>
</evidence>
<dbReference type="EC" id="5.6.2.4" evidence="16"/>
<dbReference type="InterPro" id="IPR004589">
    <property type="entry name" value="DNA_helicase_ATP-dep_RecQ"/>
</dbReference>
<dbReference type="PANTHER" id="PTHR13710">
    <property type="entry name" value="DNA HELICASE RECQ FAMILY MEMBER"/>
    <property type="match status" value="1"/>
</dbReference>
<evidence type="ECO:0000256" key="9">
    <source>
        <dbReference type="ARBA" id="ARBA00022833"/>
    </source>
</evidence>
<dbReference type="Gene3D" id="1.10.10.10">
    <property type="entry name" value="Winged helix-like DNA-binding domain superfamily/Winged helix DNA-binding domain"/>
    <property type="match status" value="1"/>
</dbReference>
<feature type="domain" description="HRDC" evidence="17">
    <location>
        <begin position="513"/>
        <end position="593"/>
    </location>
</feature>
<name>A0ABW4ZTD3_9BACL</name>
<keyword evidence="5" id="KW-0547">Nucleotide-binding</keyword>
<dbReference type="InterPro" id="IPR010997">
    <property type="entry name" value="HRDC-like_sf"/>
</dbReference>
<dbReference type="SUPFAM" id="SSF47819">
    <property type="entry name" value="HRDC-like"/>
    <property type="match status" value="1"/>
</dbReference>
<evidence type="ECO:0000256" key="1">
    <source>
        <dbReference type="ARBA" id="ARBA00001946"/>
    </source>
</evidence>
<keyword evidence="6" id="KW-0227">DNA damage</keyword>
<organism evidence="20 21">
    <name type="scientific">Tumebacillus lipolyticus</name>
    <dbReference type="NCBI Taxonomy" id="1280370"/>
    <lineage>
        <taxon>Bacteria</taxon>
        <taxon>Bacillati</taxon>
        <taxon>Bacillota</taxon>
        <taxon>Bacilli</taxon>
        <taxon>Bacillales</taxon>
        <taxon>Alicyclobacillaceae</taxon>
        <taxon>Tumebacillus</taxon>
    </lineage>
</organism>
<dbReference type="Pfam" id="PF00270">
    <property type="entry name" value="DEAD"/>
    <property type="match status" value="1"/>
</dbReference>
<evidence type="ECO:0000256" key="13">
    <source>
        <dbReference type="ARBA" id="ARBA00023204"/>
    </source>
</evidence>
<dbReference type="InterPro" id="IPR032284">
    <property type="entry name" value="RecQ_Zn-bd"/>
</dbReference>
<evidence type="ECO:0000256" key="12">
    <source>
        <dbReference type="ARBA" id="ARBA00023172"/>
    </source>
</evidence>
<keyword evidence="21" id="KW-1185">Reference proteome</keyword>
<evidence type="ECO:0000313" key="21">
    <source>
        <dbReference type="Proteomes" id="UP001597343"/>
    </source>
</evidence>
<comment type="cofactor">
    <cofactor evidence="2">
        <name>Zn(2+)</name>
        <dbReference type="ChEBI" id="CHEBI:29105"/>
    </cofactor>
</comment>
<evidence type="ECO:0000256" key="10">
    <source>
        <dbReference type="ARBA" id="ARBA00022840"/>
    </source>
</evidence>
<protein>
    <recommendedName>
        <fullName evidence="16">DNA helicase RecQ</fullName>
        <ecNumber evidence="16">5.6.2.4</ecNumber>
    </recommendedName>
</protein>
<dbReference type="RefSeq" id="WP_386043934.1">
    <property type="nucleotide sequence ID" value="NZ_JBHUIO010000002.1"/>
</dbReference>
<evidence type="ECO:0000256" key="3">
    <source>
        <dbReference type="ARBA" id="ARBA00005446"/>
    </source>
</evidence>
<reference evidence="21" key="1">
    <citation type="journal article" date="2019" name="Int. J. Syst. Evol. Microbiol.">
        <title>The Global Catalogue of Microorganisms (GCM) 10K type strain sequencing project: providing services to taxonomists for standard genome sequencing and annotation.</title>
        <authorList>
            <consortium name="The Broad Institute Genomics Platform"/>
            <consortium name="The Broad Institute Genome Sequencing Center for Infectious Disease"/>
            <person name="Wu L."/>
            <person name="Ma J."/>
        </authorList>
    </citation>
    <scope>NUCLEOTIDE SEQUENCE [LARGE SCALE GENOMIC DNA]</scope>
    <source>
        <strain evidence="21">CGMCC 1.13574</strain>
    </source>
</reference>
<dbReference type="InterPro" id="IPR006293">
    <property type="entry name" value="DNA_helicase_ATP-dep_RecQ_bac"/>
</dbReference>
<dbReference type="PROSITE" id="PS50967">
    <property type="entry name" value="HRDC"/>
    <property type="match status" value="1"/>
</dbReference>
<feature type="domain" description="Helicase C-terminal" evidence="19">
    <location>
        <begin position="215"/>
        <end position="363"/>
    </location>
</feature>
<evidence type="ECO:0000313" key="20">
    <source>
        <dbReference type="EMBL" id="MFD2168876.1"/>
    </source>
</evidence>
<dbReference type="InterPro" id="IPR029491">
    <property type="entry name" value="Helicase_HTH"/>
</dbReference>
<dbReference type="SMART" id="SM00487">
    <property type="entry name" value="DEXDc"/>
    <property type="match status" value="1"/>
</dbReference>
<accession>A0ABW4ZTD3</accession>
<dbReference type="PROSITE" id="PS51194">
    <property type="entry name" value="HELICASE_CTER"/>
    <property type="match status" value="1"/>
</dbReference>
<comment type="cofactor">
    <cofactor evidence="1">
        <name>Mg(2+)</name>
        <dbReference type="ChEBI" id="CHEBI:18420"/>
    </cofactor>
</comment>
<dbReference type="SMART" id="SM00956">
    <property type="entry name" value="RQC"/>
    <property type="match status" value="1"/>
</dbReference>
<dbReference type="PROSITE" id="PS51192">
    <property type="entry name" value="HELICASE_ATP_BIND_1"/>
    <property type="match status" value="1"/>
</dbReference>
<evidence type="ECO:0000256" key="2">
    <source>
        <dbReference type="ARBA" id="ARBA00001947"/>
    </source>
</evidence>
<dbReference type="Pfam" id="PF14493">
    <property type="entry name" value="HTH_40"/>
    <property type="match status" value="1"/>
</dbReference>
<evidence type="ECO:0000256" key="7">
    <source>
        <dbReference type="ARBA" id="ARBA00022801"/>
    </source>
</evidence>
<feature type="domain" description="Helicase ATP-binding" evidence="18">
    <location>
        <begin position="26"/>
        <end position="195"/>
    </location>
</feature>
<dbReference type="SMART" id="SM00490">
    <property type="entry name" value="HELICc"/>
    <property type="match status" value="1"/>
</dbReference>
<dbReference type="EMBL" id="JBHUIO010000002">
    <property type="protein sequence ID" value="MFD2168876.1"/>
    <property type="molecule type" value="Genomic_DNA"/>
</dbReference>
<keyword evidence="4" id="KW-0479">Metal-binding</keyword>
<dbReference type="Gene3D" id="3.40.50.300">
    <property type="entry name" value="P-loop containing nucleotide triphosphate hydrolases"/>
    <property type="match status" value="2"/>
</dbReference>
<keyword evidence="14" id="KW-0413">Isomerase</keyword>
<comment type="similarity">
    <text evidence="3">Belongs to the helicase family. RecQ subfamily.</text>
</comment>
<dbReference type="CDD" id="cd17920">
    <property type="entry name" value="DEXHc_RecQ"/>
    <property type="match status" value="1"/>
</dbReference>
<keyword evidence="8 20" id="KW-0347">Helicase</keyword>
<comment type="caution">
    <text evidence="20">The sequence shown here is derived from an EMBL/GenBank/DDBJ whole genome shotgun (WGS) entry which is preliminary data.</text>
</comment>
<dbReference type="InterPro" id="IPR002121">
    <property type="entry name" value="HRDC_dom"/>
</dbReference>
<dbReference type="Pfam" id="PF16124">
    <property type="entry name" value="RecQ_Zn_bind"/>
    <property type="match status" value="1"/>
</dbReference>
<sequence length="707" mass="79850">MFEQALQLLKKYYGYDSFREGQERIITSILSGHDVLGIMPTGGGKSICYQIPALLLPGVTVVISPLISLMKDQVDALQSIGISACAINSSLTQSEAEERMEAAKLGAYKLIYIAPERLDSDRFRSQLQTLPISMIAIDEAHCISQWGHDFRPSYLAIPSVLKALPERPLLTAFTATATGEVTQDIVRLLQIDPTQTFVTGFDRENLKFAILRGENKRDYVLHYLEQHREQAGIIYAGTRKEVDALHQELSARGFAVGKYHAGLSDEEKSTYQEQFLYDDIRIMVATNAFGMGIDKSNVRFVLHVNLPKNMESYYQEAGRAGRDGEQSECVLLYHPQDVQLQKFLIEQGTAAVERKASEYKKLQLMVDFCHTTRCLRNYIVEYFDESPKVPCGVCSNCQDDSEVKDITVDAQKIFSCIYRMKERFGVTLVAQVLKGSANKKVLQFGFDQLPTYGLMKSYKEKEIGDLIHVLIAEGYLVLSDGQYPVVRLAGKALQVLKGQANVLQKVRVRSERAPIDSDLFERLRELRKEISQREKVPPYIIFPDSTLREMSEQCPTDEREMLKVKGIGEGKMARYGAPFLALLQAYASERGSLPKRQPIEQASTREEEVPSHLRSYELFAQGLTVAEVAAERELKLITVQDHIIRAISEGKEVEWERIVPPEQERLIAEAIDQLGAETLKPLKEALPPEVDYFAIKGMLCKRSMQHQ</sequence>
<evidence type="ECO:0000256" key="6">
    <source>
        <dbReference type="ARBA" id="ARBA00022763"/>
    </source>
</evidence>
<comment type="catalytic activity">
    <reaction evidence="15">
        <text>Couples ATP hydrolysis with the unwinding of duplex DNA by translocating in the 3'-5' direction.</text>
        <dbReference type="EC" id="5.6.2.4"/>
    </reaction>
</comment>
<keyword evidence="12" id="KW-0233">DNA recombination</keyword>
<dbReference type="CDD" id="cd18794">
    <property type="entry name" value="SF2_C_RecQ"/>
    <property type="match status" value="1"/>
</dbReference>
<dbReference type="InterPro" id="IPR001650">
    <property type="entry name" value="Helicase_C-like"/>
</dbReference>
<dbReference type="Gene3D" id="1.10.150.80">
    <property type="entry name" value="HRDC domain"/>
    <property type="match status" value="1"/>
</dbReference>
<dbReference type="Pfam" id="PF00570">
    <property type="entry name" value="HRDC"/>
    <property type="match status" value="1"/>
</dbReference>
<dbReference type="SMART" id="SM00341">
    <property type="entry name" value="HRDC"/>
    <property type="match status" value="1"/>
</dbReference>
<dbReference type="InterPro" id="IPR014001">
    <property type="entry name" value="Helicase_ATP-bd"/>
</dbReference>
<keyword evidence="13" id="KW-0234">DNA repair</keyword>
<dbReference type="InterPro" id="IPR036388">
    <property type="entry name" value="WH-like_DNA-bd_sf"/>
</dbReference>
<evidence type="ECO:0000259" key="19">
    <source>
        <dbReference type="PROSITE" id="PS51194"/>
    </source>
</evidence>
<gene>
    <name evidence="20" type="primary">recQ</name>
    <name evidence="20" type="ORF">ACFSOY_02430</name>
</gene>
<dbReference type="Proteomes" id="UP001597343">
    <property type="component" value="Unassembled WGS sequence"/>
</dbReference>
<dbReference type="InterPro" id="IPR011545">
    <property type="entry name" value="DEAD/DEAH_box_helicase_dom"/>
</dbReference>
<evidence type="ECO:0000256" key="11">
    <source>
        <dbReference type="ARBA" id="ARBA00023125"/>
    </source>
</evidence>
<evidence type="ECO:0000256" key="4">
    <source>
        <dbReference type="ARBA" id="ARBA00022723"/>
    </source>
</evidence>
<dbReference type="GO" id="GO:0004386">
    <property type="term" value="F:helicase activity"/>
    <property type="evidence" value="ECO:0007669"/>
    <property type="project" value="UniProtKB-KW"/>
</dbReference>
<evidence type="ECO:0000256" key="16">
    <source>
        <dbReference type="NCBIfam" id="TIGR01389"/>
    </source>
</evidence>
<keyword evidence="7" id="KW-0378">Hydrolase</keyword>
<dbReference type="InterPro" id="IPR044876">
    <property type="entry name" value="HRDC_dom_sf"/>
</dbReference>
<evidence type="ECO:0000256" key="5">
    <source>
        <dbReference type="ARBA" id="ARBA00022741"/>
    </source>
</evidence>
<evidence type="ECO:0000259" key="18">
    <source>
        <dbReference type="PROSITE" id="PS51192"/>
    </source>
</evidence>